<dbReference type="InterPro" id="IPR013665">
    <property type="entry name" value="Sfi1_dom"/>
</dbReference>
<protein>
    <recommendedName>
        <fullName evidence="2">Sfi1 spindle body domain-containing protein</fullName>
    </recommendedName>
</protein>
<proteinExistence type="predicted"/>
<accession>A0AAN6QRJ4</accession>
<evidence type="ECO:0000313" key="3">
    <source>
        <dbReference type="EMBL" id="KAK0979637.1"/>
    </source>
</evidence>
<dbReference type="AlphaFoldDB" id="A0AAN6QRJ4"/>
<dbReference type="Pfam" id="PF08457">
    <property type="entry name" value="Sfi1"/>
    <property type="match status" value="1"/>
</dbReference>
<evidence type="ECO:0000256" key="1">
    <source>
        <dbReference type="SAM" id="MobiDB-lite"/>
    </source>
</evidence>
<dbReference type="EMBL" id="JAUJLE010000121">
    <property type="protein sequence ID" value="KAK0979637.1"/>
    <property type="molecule type" value="Genomic_DNA"/>
</dbReference>
<reference evidence="3" key="1">
    <citation type="submission" date="2023-06" db="EMBL/GenBank/DDBJ databases">
        <title>Black Yeasts Isolated from many extreme environments.</title>
        <authorList>
            <person name="Coleine C."/>
            <person name="Stajich J.E."/>
            <person name="Selbmann L."/>
        </authorList>
    </citation>
    <scope>NUCLEOTIDE SEQUENCE</scope>
    <source>
        <strain evidence="3">CCFEE 5200</strain>
    </source>
</reference>
<keyword evidence="4" id="KW-1185">Reference proteome</keyword>
<feature type="region of interest" description="Disordered" evidence="1">
    <location>
        <begin position="138"/>
        <end position="164"/>
    </location>
</feature>
<gene>
    <name evidence="3" type="ORF">LTR91_012543</name>
</gene>
<feature type="region of interest" description="Disordered" evidence="1">
    <location>
        <begin position="1079"/>
        <end position="1098"/>
    </location>
</feature>
<feature type="region of interest" description="Disordered" evidence="1">
    <location>
        <begin position="187"/>
        <end position="245"/>
    </location>
</feature>
<sequence length="1098" mass="123580">MTRFYSKRVRRKAIHTASVTCRTMLPTKTSYQNSAMKASTLSSPTSSIPPLTDRPDISLLHHITTLAQQSSPPAPPFRALFAAYDAVFAQQGVEQEHDGVVFRVLLRVGEAAREGGGRAGERGVDLVGEVARAGGGGGAVVDGQGAGGSSGGRKKKSAGKRRVSFDDARLDETWLSEHSRAIVAPAPRQQGQRTLLAQPARRGRPHGNISTRRARSTSSQRPANTFTRQSAPKHFQQASPSTIYDSDYDNYANPTLLFKPSQTQLEQNAEAFASTSAVRAARHCIHAWHDRALIIHQTQQQARAIATAYDHRMLLKQAFDQWRTNLSARKDAHAKALLNDQLDERASQHYQRGLLSKAFTHWVVSLAYQQKQVRDAQVQILRIRYFYRWRTLAVDNAVKARSILARKYLGVWRAKLARRQLREEQALAKCEESRVTACWRAWFWHFCSRRVEGWRENSIKRRAVETWKIRLTALDAQRERAQHLCDTNVARRALRILRDRFTQKQDALQSAQSHCDRTLTTRYLRTLTIHARLEPLGRTLTLKVTLDLQRKAFRIWHLHFQLSRQATEVDRQRILQCAWTNWNDALRCRALGQRIDERVVVECLYKWVLAERGRLMRRRVKEGLARRVLGTWVIRRQDSSRRYQQAEQIFAERQQRRHLSSAMVKLHLAVRRREDAERAAVEFASARALPSALDALTTKFREVQQLGKWAEDARFYTLCTRALAVWKERTTQHQHNRKRDAYVRVRAGIKIRVVGTCLKQWRTKTALIRRANEEAEHRARQRVVMVGSQGFNQWRDKAAQIRQMTEQARTMDHQKLIVATLAALTTRFADLALLDDRAETFKRESDLAVIAAALKRLQWAQFTAARRAESAEALWARNRDAHVRNIIRLWAAQTTSLRQARHVAATTGVREQDDEEPESPSLRPASRAASRSRVPAQEQGFPSSPPMVGGPTPAYLRTPSRSRRAGRFRPLGTPAPGTPFAFEMGYLATTPAPLPAVPTLDVLGDGDGVLTPQVTPFARKLRAGGFGQPQVRPPDARSGIVGAGYGTQGGTETPAPALKNSVSGRSVLGTATAKSVRFAGASRFGSTGSGGSGHMKSS</sequence>
<comment type="caution">
    <text evidence="3">The sequence shown here is derived from an EMBL/GenBank/DDBJ whole genome shotgun (WGS) entry which is preliminary data.</text>
</comment>
<feature type="region of interest" description="Disordered" evidence="1">
    <location>
        <begin position="901"/>
        <end position="973"/>
    </location>
</feature>
<feature type="compositionally biased region" description="Low complexity" evidence="1">
    <location>
        <begin position="919"/>
        <end position="936"/>
    </location>
</feature>
<evidence type="ECO:0000259" key="2">
    <source>
        <dbReference type="Pfam" id="PF08457"/>
    </source>
</evidence>
<feature type="compositionally biased region" description="Basic residues" evidence="1">
    <location>
        <begin position="152"/>
        <end position="162"/>
    </location>
</feature>
<feature type="domain" description="Sfi1 spindle body" evidence="2">
    <location>
        <begin position="329"/>
        <end position="894"/>
    </location>
</feature>
<evidence type="ECO:0000313" key="4">
    <source>
        <dbReference type="Proteomes" id="UP001175353"/>
    </source>
</evidence>
<feature type="compositionally biased region" description="Gly residues" evidence="1">
    <location>
        <begin position="138"/>
        <end position="151"/>
    </location>
</feature>
<feature type="compositionally biased region" description="Polar residues" evidence="1">
    <location>
        <begin position="222"/>
        <end position="244"/>
    </location>
</feature>
<name>A0AAN6QRJ4_9PEZI</name>
<feature type="compositionally biased region" description="Gly residues" evidence="1">
    <location>
        <begin position="1087"/>
        <end position="1098"/>
    </location>
</feature>
<dbReference type="Proteomes" id="UP001175353">
    <property type="component" value="Unassembled WGS sequence"/>
</dbReference>
<organism evidence="3 4">
    <name type="scientific">Friedmanniomyces endolithicus</name>
    <dbReference type="NCBI Taxonomy" id="329885"/>
    <lineage>
        <taxon>Eukaryota</taxon>
        <taxon>Fungi</taxon>
        <taxon>Dikarya</taxon>
        <taxon>Ascomycota</taxon>
        <taxon>Pezizomycotina</taxon>
        <taxon>Dothideomycetes</taxon>
        <taxon>Dothideomycetidae</taxon>
        <taxon>Mycosphaerellales</taxon>
        <taxon>Teratosphaeriaceae</taxon>
        <taxon>Friedmanniomyces</taxon>
    </lineage>
</organism>